<proteinExistence type="inferred from homology"/>
<evidence type="ECO:0000313" key="10">
    <source>
        <dbReference type="Proteomes" id="UP001595190"/>
    </source>
</evidence>
<protein>
    <recommendedName>
        <fullName evidence="7">D-lactate dehydrogenase (cytochrome)</fullName>
        <ecNumber evidence="7">1.1.2.4</ecNumber>
    </recommendedName>
</protein>
<dbReference type="Proteomes" id="UP001595190">
    <property type="component" value="Unassembled WGS sequence"/>
</dbReference>
<keyword evidence="3" id="KW-0285">Flavoprotein</keyword>
<evidence type="ECO:0000256" key="3">
    <source>
        <dbReference type="ARBA" id="ARBA00022630"/>
    </source>
</evidence>
<evidence type="ECO:0000256" key="4">
    <source>
        <dbReference type="ARBA" id="ARBA00022827"/>
    </source>
</evidence>
<organism evidence="9 10">
    <name type="scientific">Labrys neptuniae</name>
    <dbReference type="NCBI Taxonomy" id="376174"/>
    <lineage>
        <taxon>Bacteria</taxon>
        <taxon>Pseudomonadati</taxon>
        <taxon>Pseudomonadota</taxon>
        <taxon>Alphaproteobacteria</taxon>
        <taxon>Hyphomicrobiales</taxon>
        <taxon>Xanthobacteraceae</taxon>
        <taxon>Labrys</taxon>
    </lineage>
</organism>
<dbReference type="SUPFAM" id="SSF55103">
    <property type="entry name" value="FAD-linked oxidases, C-terminal domain"/>
    <property type="match status" value="1"/>
</dbReference>
<dbReference type="Gene3D" id="3.30.465.10">
    <property type="match status" value="1"/>
</dbReference>
<keyword evidence="5" id="KW-0809">Transit peptide</keyword>
<dbReference type="InterPro" id="IPR016164">
    <property type="entry name" value="FAD-linked_Oxase-like_C"/>
</dbReference>
<dbReference type="InterPro" id="IPR006094">
    <property type="entry name" value="Oxid_FAD_bind_N"/>
</dbReference>
<feature type="domain" description="FAD-binding PCMH-type" evidence="8">
    <location>
        <begin position="41"/>
        <end position="218"/>
    </location>
</feature>
<dbReference type="EMBL" id="JBHGPK010000039">
    <property type="protein sequence ID" value="MFC2254670.1"/>
    <property type="molecule type" value="Genomic_DNA"/>
</dbReference>
<reference evidence="9 10" key="1">
    <citation type="submission" date="2024-09" db="EMBL/GenBank/DDBJ databases">
        <title>Description of Labrys sedimenti sp. nov., isolated from a diclofenac-degrading enrichment culture, and genome-based reclassification of Labrys portucalensis as a later heterotypic synonym of Labrys neptuniae.</title>
        <authorList>
            <person name="Tancsics A."/>
            <person name="Csepanyi A."/>
        </authorList>
    </citation>
    <scope>NUCLEOTIDE SEQUENCE [LARGE SCALE GENOMIC DNA]</scope>
    <source>
        <strain evidence="9 10">LMG 23412</strain>
    </source>
</reference>
<accession>A0ABV6ZR51</accession>
<comment type="cofactor">
    <cofactor evidence="1">
        <name>FAD</name>
        <dbReference type="ChEBI" id="CHEBI:57692"/>
    </cofactor>
</comment>
<dbReference type="EC" id="1.1.2.4" evidence="7"/>
<dbReference type="Gene3D" id="3.30.70.2740">
    <property type="match status" value="1"/>
</dbReference>
<dbReference type="InterPro" id="IPR004113">
    <property type="entry name" value="FAD-bd_oxidored_4_C"/>
</dbReference>
<dbReference type="InterPro" id="IPR036318">
    <property type="entry name" value="FAD-bd_PCMH-like_sf"/>
</dbReference>
<dbReference type="PROSITE" id="PS51387">
    <property type="entry name" value="FAD_PCMH"/>
    <property type="match status" value="1"/>
</dbReference>
<dbReference type="Pfam" id="PF01565">
    <property type="entry name" value="FAD_binding_4"/>
    <property type="match status" value="1"/>
</dbReference>
<dbReference type="RefSeq" id="WP_394315313.1">
    <property type="nucleotide sequence ID" value="NZ_JBHGPK010000039.1"/>
</dbReference>
<evidence type="ECO:0000256" key="2">
    <source>
        <dbReference type="ARBA" id="ARBA00008000"/>
    </source>
</evidence>
<evidence type="ECO:0000256" key="1">
    <source>
        <dbReference type="ARBA" id="ARBA00001974"/>
    </source>
</evidence>
<keyword evidence="4" id="KW-0274">FAD</keyword>
<evidence type="ECO:0000313" key="9">
    <source>
        <dbReference type="EMBL" id="MFC2254670.1"/>
    </source>
</evidence>
<dbReference type="InterPro" id="IPR016171">
    <property type="entry name" value="Vanillyl_alc_oxidase_C-sub2"/>
</dbReference>
<dbReference type="Gene3D" id="1.10.45.10">
    <property type="entry name" value="Vanillyl-alcohol Oxidase, Chain A, domain 4"/>
    <property type="match status" value="1"/>
</dbReference>
<gene>
    <name evidence="9" type="ORF">ACETRX_34010</name>
</gene>
<dbReference type="Pfam" id="PF02913">
    <property type="entry name" value="FAD-oxidase_C"/>
    <property type="match status" value="1"/>
</dbReference>
<dbReference type="SUPFAM" id="SSF56176">
    <property type="entry name" value="FAD-binding/transporter-associated domain-like"/>
    <property type="match status" value="1"/>
</dbReference>
<comment type="caution">
    <text evidence="9">The sequence shown here is derived from an EMBL/GenBank/DDBJ whole genome shotgun (WGS) entry which is preliminary data.</text>
</comment>
<sequence>MSRESTLPEAFVQTLRERFADRFQTGAAICAQHGSTTTWIENQPPDGVVFAESTAEVADIVGLCSEAGVPVIPFGAGSSLEGQLNAPRGGISVDLTRMDRILAVNAEDMDCVIQPGVTRSRLNEYLRDTGLFFPLDPGADATLGGMAATRASGTTAVLYGTMKDAVLSLEAVMPDGRVIRTGHRARKSAAGYDLTRLLVGSEGTLGIITELTVRLRGIPEAVSAARCSFPTVEAASNAVISGLQFGLPFARIELLDATTVRAVNAHSQLSLPETPLLLAEFHGTPDTVAELSVRFGEIAREHGATALDWTTDPQERTRLWKARHDLFWAVLGLRPGAKGISTDVCVPISRLAECIGAAAEKAQSLGLLAPIAGHVGDGNFHNLIVLDPENPAERAAAKSYIGWLNELALSMEGTCTGEHGVGQGKRSYMEREMGPALDVMAAIKAAIDPKNIMNPGKILPERFEAPGQRIVSR</sequence>
<dbReference type="PANTHER" id="PTHR11748">
    <property type="entry name" value="D-LACTATE DEHYDROGENASE"/>
    <property type="match status" value="1"/>
</dbReference>
<evidence type="ECO:0000256" key="7">
    <source>
        <dbReference type="ARBA" id="ARBA00038897"/>
    </source>
</evidence>
<keyword evidence="6" id="KW-0560">Oxidoreductase</keyword>
<name>A0ABV6ZR51_9HYPH</name>
<dbReference type="InterPro" id="IPR016169">
    <property type="entry name" value="FAD-bd_PCMH_sub2"/>
</dbReference>
<evidence type="ECO:0000256" key="5">
    <source>
        <dbReference type="ARBA" id="ARBA00022946"/>
    </source>
</evidence>
<dbReference type="PANTHER" id="PTHR11748:SF111">
    <property type="entry name" value="D-LACTATE DEHYDROGENASE, MITOCHONDRIAL-RELATED"/>
    <property type="match status" value="1"/>
</dbReference>
<evidence type="ECO:0000259" key="8">
    <source>
        <dbReference type="PROSITE" id="PS51387"/>
    </source>
</evidence>
<dbReference type="InterPro" id="IPR016166">
    <property type="entry name" value="FAD-bd_PCMH"/>
</dbReference>
<evidence type="ECO:0000256" key="6">
    <source>
        <dbReference type="ARBA" id="ARBA00023002"/>
    </source>
</evidence>
<comment type="similarity">
    <text evidence="2">Belongs to the FAD-binding oxidoreductase/transferase type 4 family.</text>
</comment>